<dbReference type="Proteomes" id="UP000314294">
    <property type="component" value="Unassembled WGS sequence"/>
</dbReference>
<protein>
    <submittedName>
        <fullName evidence="2">Uncharacterized protein</fullName>
    </submittedName>
</protein>
<dbReference type="AlphaFoldDB" id="A0A4Z2HQC5"/>
<sequence length="150" mass="15998">MDGSGVFLGGSSEKDSVANDDAPLLGLHRPGLELLLLEPPAYLLQLDEGAGRRVGGHVNEAKAPAYQSYSLQPLLQLLPSRPLPQDALQSADQLRGESLRLHVDVLGNPVGALRGGKCQNCKAPPCGRRRHPGALNAPPESMRSRKLKKS</sequence>
<dbReference type="EMBL" id="SRLO01000195">
    <property type="protein sequence ID" value="TNN68046.1"/>
    <property type="molecule type" value="Genomic_DNA"/>
</dbReference>
<name>A0A4Z2HQC5_9TELE</name>
<keyword evidence="3" id="KW-1185">Reference proteome</keyword>
<evidence type="ECO:0000313" key="2">
    <source>
        <dbReference type="EMBL" id="TNN68046.1"/>
    </source>
</evidence>
<feature type="region of interest" description="Disordered" evidence="1">
    <location>
        <begin position="1"/>
        <end position="20"/>
    </location>
</feature>
<comment type="caution">
    <text evidence="2">The sequence shown here is derived from an EMBL/GenBank/DDBJ whole genome shotgun (WGS) entry which is preliminary data.</text>
</comment>
<proteinExistence type="predicted"/>
<evidence type="ECO:0000256" key="1">
    <source>
        <dbReference type="SAM" id="MobiDB-lite"/>
    </source>
</evidence>
<evidence type="ECO:0000313" key="3">
    <source>
        <dbReference type="Proteomes" id="UP000314294"/>
    </source>
</evidence>
<feature type="region of interest" description="Disordered" evidence="1">
    <location>
        <begin position="122"/>
        <end position="150"/>
    </location>
</feature>
<organism evidence="2 3">
    <name type="scientific">Liparis tanakae</name>
    <name type="common">Tanaka's snailfish</name>
    <dbReference type="NCBI Taxonomy" id="230148"/>
    <lineage>
        <taxon>Eukaryota</taxon>
        <taxon>Metazoa</taxon>
        <taxon>Chordata</taxon>
        <taxon>Craniata</taxon>
        <taxon>Vertebrata</taxon>
        <taxon>Euteleostomi</taxon>
        <taxon>Actinopterygii</taxon>
        <taxon>Neopterygii</taxon>
        <taxon>Teleostei</taxon>
        <taxon>Neoteleostei</taxon>
        <taxon>Acanthomorphata</taxon>
        <taxon>Eupercaria</taxon>
        <taxon>Perciformes</taxon>
        <taxon>Cottioidei</taxon>
        <taxon>Cottales</taxon>
        <taxon>Liparidae</taxon>
        <taxon>Liparis</taxon>
    </lineage>
</organism>
<gene>
    <name evidence="2" type="ORF">EYF80_021691</name>
</gene>
<reference evidence="2 3" key="1">
    <citation type="submission" date="2019-03" db="EMBL/GenBank/DDBJ databases">
        <title>First draft genome of Liparis tanakae, snailfish: a comprehensive survey of snailfish specific genes.</title>
        <authorList>
            <person name="Kim W."/>
            <person name="Song I."/>
            <person name="Jeong J.-H."/>
            <person name="Kim D."/>
            <person name="Kim S."/>
            <person name="Ryu S."/>
            <person name="Song J.Y."/>
            <person name="Lee S.K."/>
        </authorList>
    </citation>
    <scope>NUCLEOTIDE SEQUENCE [LARGE SCALE GENOMIC DNA]</scope>
    <source>
        <tissue evidence="2">Muscle</tissue>
    </source>
</reference>
<accession>A0A4Z2HQC5</accession>